<dbReference type="EMBL" id="RQEV01000010">
    <property type="protein sequence ID" value="TGK18709.1"/>
    <property type="molecule type" value="Genomic_DNA"/>
</dbReference>
<dbReference type="SUPFAM" id="SSF160387">
    <property type="entry name" value="NosL/MerB-like"/>
    <property type="match status" value="1"/>
</dbReference>
<dbReference type="Proteomes" id="UP000297855">
    <property type="component" value="Unassembled WGS sequence"/>
</dbReference>
<evidence type="ECO:0000313" key="1">
    <source>
        <dbReference type="EMBL" id="TGK18709.1"/>
    </source>
</evidence>
<protein>
    <submittedName>
        <fullName evidence="1">Accessory protein NosL</fullName>
    </submittedName>
</protein>
<dbReference type="PANTHER" id="PTHR41247:SF1">
    <property type="entry name" value="HTH-TYPE TRANSCRIPTIONAL REPRESSOR YCNK"/>
    <property type="match status" value="1"/>
</dbReference>
<evidence type="ECO:0000313" key="2">
    <source>
        <dbReference type="Proteomes" id="UP000297855"/>
    </source>
</evidence>
<dbReference type="InterPro" id="IPR008719">
    <property type="entry name" value="N2O_reductase_NosL"/>
</dbReference>
<name>A0A4R9GP73_9LEPT</name>
<dbReference type="OrthoDB" id="9792749at2"/>
<sequence length="137" mass="15798">MKFDGMKKFFPLALIVLYVSCIRNEPILPEIGREKCAHCSMSIVDLRFHSQLLTEKGRRYYFDSIECLRAYEKTNSLPVRSSWVADFEHPKKMIVASEAVYVRSSEIRSPMGQGMLSFSSKERAEIFLKNRAGEIIP</sequence>
<dbReference type="Pfam" id="PF05573">
    <property type="entry name" value="NosL"/>
    <property type="match status" value="1"/>
</dbReference>
<dbReference type="AlphaFoldDB" id="A0A4R9GP73"/>
<gene>
    <name evidence="1" type="ORF">EHO61_09595</name>
</gene>
<proteinExistence type="predicted"/>
<accession>A0A4R9GP73</accession>
<comment type="caution">
    <text evidence="1">The sequence shown here is derived from an EMBL/GenBank/DDBJ whole genome shotgun (WGS) entry which is preliminary data.</text>
</comment>
<keyword evidence="2" id="KW-1185">Reference proteome</keyword>
<organism evidence="1 2">
    <name type="scientific">Leptospira fluminis</name>
    <dbReference type="NCBI Taxonomy" id="2484979"/>
    <lineage>
        <taxon>Bacteria</taxon>
        <taxon>Pseudomonadati</taxon>
        <taxon>Spirochaetota</taxon>
        <taxon>Spirochaetia</taxon>
        <taxon>Leptospirales</taxon>
        <taxon>Leptospiraceae</taxon>
        <taxon>Leptospira</taxon>
    </lineage>
</organism>
<dbReference type="PANTHER" id="PTHR41247">
    <property type="entry name" value="HTH-TYPE TRANSCRIPTIONAL REPRESSOR YCNK"/>
    <property type="match status" value="1"/>
</dbReference>
<reference evidence="1" key="1">
    <citation type="journal article" date="2019" name="PLoS Negl. Trop. Dis.">
        <title>Revisiting the worldwide diversity of Leptospira species in the environment.</title>
        <authorList>
            <person name="Vincent A.T."/>
            <person name="Schiettekatte O."/>
            <person name="Bourhy P."/>
            <person name="Veyrier F.J."/>
            <person name="Picardeau M."/>
        </authorList>
    </citation>
    <scope>NUCLEOTIDE SEQUENCE [LARGE SCALE GENOMIC DNA]</scope>
    <source>
        <strain evidence="1">SCS5</strain>
    </source>
</reference>